<name>A0ABW5NZY5_9DEIO</name>
<gene>
    <name evidence="2" type="ORF">ACFSR9_03155</name>
</gene>
<evidence type="ECO:0000256" key="1">
    <source>
        <dbReference type="SAM" id="Phobius"/>
    </source>
</evidence>
<dbReference type="EMBL" id="JBHUMK010000012">
    <property type="protein sequence ID" value="MFD2608439.1"/>
    <property type="molecule type" value="Genomic_DNA"/>
</dbReference>
<organism evidence="2 3">
    <name type="scientific">Deinococcus taklimakanensis</name>
    <dbReference type="NCBI Taxonomy" id="536443"/>
    <lineage>
        <taxon>Bacteria</taxon>
        <taxon>Thermotogati</taxon>
        <taxon>Deinococcota</taxon>
        <taxon>Deinococci</taxon>
        <taxon>Deinococcales</taxon>
        <taxon>Deinococcaceae</taxon>
        <taxon>Deinococcus</taxon>
    </lineage>
</organism>
<reference evidence="3" key="1">
    <citation type="journal article" date="2019" name="Int. J. Syst. Evol. Microbiol.">
        <title>The Global Catalogue of Microorganisms (GCM) 10K type strain sequencing project: providing services to taxonomists for standard genome sequencing and annotation.</title>
        <authorList>
            <consortium name="The Broad Institute Genomics Platform"/>
            <consortium name="The Broad Institute Genome Sequencing Center for Infectious Disease"/>
            <person name="Wu L."/>
            <person name="Ma J."/>
        </authorList>
    </citation>
    <scope>NUCLEOTIDE SEQUENCE [LARGE SCALE GENOMIC DNA]</scope>
    <source>
        <strain evidence="3">KCTC 33842</strain>
    </source>
</reference>
<accession>A0ABW5NZY5</accession>
<proteinExistence type="predicted"/>
<keyword evidence="1" id="KW-0812">Transmembrane</keyword>
<dbReference type="Proteomes" id="UP001597475">
    <property type="component" value="Unassembled WGS sequence"/>
</dbReference>
<protein>
    <submittedName>
        <fullName evidence="2">Uncharacterized protein</fullName>
    </submittedName>
</protein>
<evidence type="ECO:0000313" key="2">
    <source>
        <dbReference type="EMBL" id="MFD2608439.1"/>
    </source>
</evidence>
<comment type="caution">
    <text evidence="2">The sequence shown here is derived from an EMBL/GenBank/DDBJ whole genome shotgun (WGS) entry which is preliminary data.</text>
</comment>
<feature type="transmembrane region" description="Helical" evidence="1">
    <location>
        <begin position="85"/>
        <end position="106"/>
    </location>
</feature>
<sequence length="209" mass="23083">MTLWKNLVAIQMPREVNVQALLHQTVAFAQRGEIDAAQASLSHADRLVGSDQNLWKNVREVRAHLPVDVREAGKQVPWRVTMPSLLLRGAAIVPAVVVLTGVWSLVSRNVAATTAREESCSVQRAAITAERAALDQQQSLLSTENDSLRHQRDLIESSRYTADPVFLNSMINDYNFDLSQFNSKVSVVLQKILQAALRDSATSRSLAQG</sequence>
<keyword evidence="3" id="KW-1185">Reference proteome</keyword>
<keyword evidence="1" id="KW-0472">Membrane</keyword>
<evidence type="ECO:0000313" key="3">
    <source>
        <dbReference type="Proteomes" id="UP001597475"/>
    </source>
</evidence>
<keyword evidence="1" id="KW-1133">Transmembrane helix</keyword>
<feature type="non-terminal residue" evidence="2">
    <location>
        <position position="209"/>
    </location>
</feature>